<accession>A0AAE9XH73</accession>
<protein>
    <submittedName>
        <fullName evidence="3">Glycosyltransferase family 4 protein</fullName>
    </submittedName>
</protein>
<dbReference type="Gene3D" id="3.40.50.2000">
    <property type="entry name" value="Glycogen Phosphorylase B"/>
    <property type="match status" value="2"/>
</dbReference>
<reference evidence="3" key="1">
    <citation type="submission" date="2023-01" db="EMBL/GenBank/DDBJ databases">
        <title>Oxazolidinone resistance genes in florfenicol resistant enterococci from beef cattle and veal calves at slaughter.</title>
        <authorList>
            <person name="Biggel M."/>
        </authorList>
    </citation>
    <scope>NUCLEOTIDE SEQUENCE</scope>
    <source>
        <strain evidence="3">K79-1</strain>
    </source>
</reference>
<dbReference type="Pfam" id="PF00534">
    <property type="entry name" value="Glycos_transf_1"/>
    <property type="match status" value="1"/>
</dbReference>
<dbReference type="AlphaFoldDB" id="A0AAE9XH73"/>
<dbReference type="Proteomes" id="UP001179483">
    <property type="component" value="Chromosome"/>
</dbReference>
<dbReference type="PANTHER" id="PTHR12526:SF630">
    <property type="entry name" value="GLYCOSYLTRANSFERASE"/>
    <property type="match status" value="1"/>
</dbReference>
<organism evidence="3 4">
    <name type="scientific">Aerococcus urinaeequi</name>
    <dbReference type="NCBI Taxonomy" id="51665"/>
    <lineage>
        <taxon>Bacteria</taxon>
        <taxon>Bacillati</taxon>
        <taxon>Bacillota</taxon>
        <taxon>Bacilli</taxon>
        <taxon>Lactobacillales</taxon>
        <taxon>Aerococcaceae</taxon>
        <taxon>Aerococcus</taxon>
    </lineage>
</organism>
<dbReference type="RefSeq" id="WP_271735504.1">
    <property type="nucleotide sequence ID" value="NZ_CP116590.1"/>
</dbReference>
<dbReference type="SUPFAM" id="SSF53756">
    <property type="entry name" value="UDP-Glycosyltransferase/glycogen phosphorylase"/>
    <property type="match status" value="1"/>
</dbReference>
<dbReference type="InterPro" id="IPR028098">
    <property type="entry name" value="Glyco_trans_4-like_N"/>
</dbReference>
<proteinExistence type="predicted"/>
<dbReference type="InterPro" id="IPR001296">
    <property type="entry name" value="Glyco_trans_1"/>
</dbReference>
<dbReference type="EMBL" id="CP116590">
    <property type="protein sequence ID" value="WCG37223.1"/>
    <property type="molecule type" value="Genomic_DNA"/>
</dbReference>
<feature type="domain" description="Glycosyltransferase subfamily 4-like N-terminal" evidence="2">
    <location>
        <begin position="18"/>
        <end position="146"/>
    </location>
</feature>
<evidence type="ECO:0000313" key="4">
    <source>
        <dbReference type="Proteomes" id="UP001179483"/>
    </source>
</evidence>
<evidence type="ECO:0000259" key="1">
    <source>
        <dbReference type="Pfam" id="PF00534"/>
    </source>
</evidence>
<evidence type="ECO:0000313" key="3">
    <source>
        <dbReference type="EMBL" id="WCG37223.1"/>
    </source>
</evidence>
<dbReference type="CDD" id="cd03808">
    <property type="entry name" value="GT4_CapM-like"/>
    <property type="match status" value="1"/>
</dbReference>
<dbReference type="GO" id="GO:0016757">
    <property type="term" value="F:glycosyltransferase activity"/>
    <property type="evidence" value="ECO:0007669"/>
    <property type="project" value="InterPro"/>
</dbReference>
<gene>
    <name evidence="3" type="ORF">PML80_06755</name>
</gene>
<sequence length="367" mass="42110">MKIVILSNFGMGLIKFRKELIESFLRNGDEVIVSFPRDEYAKKIEELGCRFIHTDVDRKGKNILKDLNLIKEYFKIAKAEKPDIILTYTIKPNLYGGIISAVLNIRYISNITGLGNAILSEGLLSKIIIGFYRRSLKKAQTVFFQNSSNLKFFDDRQIYLGDSILIPGSGVNIDQFEYLEYPKHTETLNFLFIGRLMRSKGIDELLLAIEYIQNNYNSIKFHLVGFCEENYEEKLRKFQDKGLLVFHGQQDNIIPFMQQANAIIQPSHHEGMSNVLLEAAACGRPILASDIPGCKETFDEGESGLSFIPNNSESLITTIEKFIEMAYDEKKKMGINGRKKIEREFNREVIVDSYKNEIYKNRGGKHE</sequence>
<name>A0AAE9XH73_9LACT</name>
<dbReference type="Pfam" id="PF13477">
    <property type="entry name" value="Glyco_trans_4_2"/>
    <property type="match status" value="1"/>
</dbReference>
<feature type="domain" description="Glycosyl transferase family 1" evidence="1">
    <location>
        <begin position="185"/>
        <end position="339"/>
    </location>
</feature>
<dbReference type="PANTHER" id="PTHR12526">
    <property type="entry name" value="GLYCOSYLTRANSFERASE"/>
    <property type="match status" value="1"/>
</dbReference>
<evidence type="ECO:0000259" key="2">
    <source>
        <dbReference type="Pfam" id="PF13477"/>
    </source>
</evidence>